<evidence type="ECO:0000256" key="1">
    <source>
        <dbReference type="ARBA" id="ARBA00023242"/>
    </source>
</evidence>
<dbReference type="GO" id="GO:0000981">
    <property type="term" value="F:DNA-binding transcription factor activity, RNA polymerase II-specific"/>
    <property type="evidence" value="ECO:0007669"/>
    <property type="project" value="InterPro"/>
</dbReference>
<feature type="region of interest" description="Disordered" evidence="2">
    <location>
        <begin position="1"/>
        <end position="39"/>
    </location>
</feature>
<dbReference type="InterPro" id="IPR001138">
    <property type="entry name" value="Zn2Cys6_DnaBD"/>
</dbReference>
<keyword evidence="1" id="KW-0539">Nucleus</keyword>
<evidence type="ECO:0000313" key="3">
    <source>
        <dbReference type="EMBL" id="KAF6823349.1"/>
    </source>
</evidence>
<accession>A0A8H6K1V6</accession>
<feature type="compositionally biased region" description="Low complexity" evidence="2">
    <location>
        <begin position="21"/>
        <end position="38"/>
    </location>
</feature>
<evidence type="ECO:0000313" key="4">
    <source>
        <dbReference type="Proteomes" id="UP000639643"/>
    </source>
</evidence>
<name>A0A8H6K1V6_9PEZI</name>
<feature type="compositionally biased region" description="Low complexity" evidence="2">
    <location>
        <begin position="212"/>
        <end position="245"/>
    </location>
</feature>
<keyword evidence="4" id="KW-1185">Reference proteome</keyword>
<feature type="compositionally biased region" description="Pro residues" evidence="2">
    <location>
        <begin position="8"/>
        <end position="17"/>
    </location>
</feature>
<dbReference type="PANTHER" id="PTHR31668">
    <property type="entry name" value="GLUCOSE TRANSPORT TRANSCRIPTION REGULATOR RGT1-RELATED-RELATED"/>
    <property type="match status" value="1"/>
</dbReference>
<evidence type="ECO:0000256" key="2">
    <source>
        <dbReference type="SAM" id="MobiDB-lite"/>
    </source>
</evidence>
<dbReference type="InterPro" id="IPR050797">
    <property type="entry name" value="Carb_Metab_Trans_Reg"/>
</dbReference>
<sequence length="679" mass="74521">MEVDRAVQPPPPPPPPDGNGSHSPLSSTSPASPASGRPRASKIIRNQNACDACRSRKVRVRAFSHRQCLYSPGEIRCQGCAFLDIQCTHDRPRRRRGPPNKFRTPLHSPSLPFLHSPPELLLTHPSYYTPGSLTDQWEFSHRHAQRAQQQQQQQHQQHHQDLQQGPGSKSGAAHHRSPSVSDITSPDLGLAYQTSPAPSSAHTHNTPRSHSHVSSAAALAAVTAATSSVSPRTTGAAPAPAPRAAGSGGASLVPDLRALVGAPSPNTGQHGNWLALFAPEDLVRRMLHDWFEKVHSLAPVLHRRRFMHRLESGEAGTDRTFAALVVTICAATVATLRRADYGPVTVERCIDFVEEHHLLEHGLRRPAYSLDWCIAMYNIGTSASSMNEDSLGDMGSFHALSEAAAGARYLAYYRMADLDMSEQQLLKRLFWLIFAAYCSADIFGRLSVSIVSHQENRAHLRPLPLTDSQLETGPQLSAVELAPWHGDTASYVPGLNHLSDLFLVWHEAQTAPVSLYGGPEGALRHHLDRVQAVIDSFPPELRWRGGLSRPGHVTEGHDTQIANLFITSLNIRSNLLQKFGSSAGTTIETRAAEHQRIVDDLLEILYHMPQHVLEQNGNSLIPKLRDCGAAYMEQMRIDGGPETLVSESARLKLEKLLRKLDDIDCWPGISGIESPDSSR</sequence>
<dbReference type="SUPFAM" id="SSF57701">
    <property type="entry name" value="Zn2/Cys6 DNA-binding domain"/>
    <property type="match status" value="1"/>
</dbReference>
<feature type="region of interest" description="Disordered" evidence="2">
    <location>
        <begin position="90"/>
        <end position="112"/>
    </location>
</feature>
<dbReference type="InterPro" id="IPR036864">
    <property type="entry name" value="Zn2-C6_fun-type_DNA-bd_sf"/>
</dbReference>
<feature type="compositionally biased region" description="Polar residues" evidence="2">
    <location>
        <begin position="192"/>
        <end position="204"/>
    </location>
</feature>
<dbReference type="CDD" id="cd00067">
    <property type="entry name" value="GAL4"/>
    <property type="match status" value="1"/>
</dbReference>
<dbReference type="Proteomes" id="UP000639643">
    <property type="component" value="Unassembled WGS sequence"/>
</dbReference>
<feature type="region of interest" description="Disordered" evidence="2">
    <location>
        <begin position="140"/>
        <end position="249"/>
    </location>
</feature>
<dbReference type="AlphaFoldDB" id="A0A8H6K1V6"/>
<dbReference type="EMBL" id="WIGM01000507">
    <property type="protein sequence ID" value="KAF6823349.1"/>
    <property type="molecule type" value="Genomic_DNA"/>
</dbReference>
<dbReference type="CDD" id="cd12148">
    <property type="entry name" value="fungal_TF_MHR"/>
    <property type="match status" value="1"/>
</dbReference>
<gene>
    <name evidence="3" type="ORF">CMUS01_10732</name>
</gene>
<protein>
    <submittedName>
        <fullName evidence="3">C6 zinc finger domain containing protein</fullName>
    </submittedName>
</protein>
<reference evidence="3" key="1">
    <citation type="journal article" date="2020" name="Phytopathology">
        <title>Genome Sequence Resources of Colletotrichum truncatum, C. plurivorum, C. musicola, and C. sojae: Four Species Pathogenic to Soybean (Glycine max).</title>
        <authorList>
            <person name="Rogerio F."/>
            <person name="Boufleur T.R."/>
            <person name="Ciampi-Guillardi M."/>
            <person name="Sukno S.A."/>
            <person name="Thon M.R."/>
            <person name="Massola Junior N.S."/>
            <person name="Baroncelli R."/>
        </authorList>
    </citation>
    <scope>NUCLEOTIDE SEQUENCE</scope>
    <source>
        <strain evidence="3">LFN0074</strain>
    </source>
</reference>
<dbReference type="GO" id="GO:0008270">
    <property type="term" value="F:zinc ion binding"/>
    <property type="evidence" value="ECO:0007669"/>
    <property type="project" value="InterPro"/>
</dbReference>
<organism evidence="3 4">
    <name type="scientific">Colletotrichum musicola</name>
    <dbReference type="NCBI Taxonomy" id="2175873"/>
    <lineage>
        <taxon>Eukaryota</taxon>
        <taxon>Fungi</taxon>
        <taxon>Dikarya</taxon>
        <taxon>Ascomycota</taxon>
        <taxon>Pezizomycotina</taxon>
        <taxon>Sordariomycetes</taxon>
        <taxon>Hypocreomycetidae</taxon>
        <taxon>Glomerellales</taxon>
        <taxon>Glomerellaceae</taxon>
        <taxon>Colletotrichum</taxon>
        <taxon>Colletotrichum orchidearum species complex</taxon>
    </lineage>
</organism>
<comment type="caution">
    <text evidence="3">The sequence shown here is derived from an EMBL/GenBank/DDBJ whole genome shotgun (WGS) entry which is preliminary data.</text>
</comment>
<proteinExistence type="predicted"/>
<feature type="compositionally biased region" description="Low complexity" evidence="2">
    <location>
        <begin position="146"/>
        <end position="155"/>
    </location>
</feature>
<dbReference type="OrthoDB" id="2534600at2759"/>